<reference evidence="6 7" key="1">
    <citation type="submission" date="2019-08" db="EMBL/GenBank/DDBJ databases">
        <title>Complete genome sequence of Terriglobus albidus strain ORNL.</title>
        <authorList>
            <person name="Podar M."/>
        </authorList>
    </citation>
    <scope>NUCLEOTIDE SEQUENCE [LARGE SCALE GENOMIC DNA]</scope>
    <source>
        <strain evidence="6 7">ORNL</strain>
    </source>
</reference>
<name>A0A5B9EKK2_9BACT</name>
<dbReference type="PANTHER" id="PTHR30126:SF39">
    <property type="entry name" value="HTH-TYPE TRANSCRIPTIONAL REGULATOR CYSL"/>
    <property type="match status" value="1"/>
</dbReference>
<dbReference type="OrthoDB" id="9785745at2"/>
<dbReference type="SUPFAM" id="SSF53850">
    <property type="entry name" value="Periplasmic binding protein-like II"/>
    <property type="match status" value="1"/>
</dbReference>
<dbReference type="Gene3D" id="1.10.10.10">
    <property type="entry name" value="Winged helix-like DNA-binding domain superfamily/Winged helix DNA-binding domain"/>
    <property type="match status" value="1"/>
</dbReference>
<evidence type="ECO:0000256" key="1">
    <source>
        <dbReference type="ARBA" id="ARBA00009437"/>
    </source>
</evidence>
<dbReference type="EMBL" id="CP042806">
    <property type="protein sequence ID" value="QEE30606.1"/>
    <property type="molecule type" value="Genomic_DNA"/>
</dbReference>
<keyword evidence="3" id="KW-0238">DNA-binding</keyword>
<feature type="domain" description="HTH lysR-type" evidence="5">
    <location>
        <begin position="7"/>
        <end position="59"/>
    </location>
</feature>
<protein>
    <submittedName>
        <fullName evidence="6">LysR family transcriptional regulator</fullName>
    </submittedName>
</protein>
<sequence>MIDNFRIRVFRAVAQHLSFTRAAEELLLTQPAVTQQVKLLEEELGVPLFDRGGGRISLTPGGQALLPFAERMRALSDEAIAAVAEAYGQQAGELIIGASQTIGQYLLPRFIAGFTAMNPKVKVCARSGNTDQMLEALLAREIQIALIEGPEQRKDIHIEPFMEDHMVLVVPASHEWADHEISLDDLKGQPLLTREYGSGSRRVIEHAFATAGLKLKDLRISMELDSTEGLLNAVEAGLGVTIVSRWAVRNQLSLGTVKLARIQGVKLSRRFAMAYPAGPEPVGSVGAFRNFLMRQANDIAPRRTKK</sequence>
<dbReference type="Pfam" id="PF03466">
    <property type="entry name" value="LysR_substrate"/>
    <property type="match status" value="1"/>
</dbReference>
<evidence type="ECO:0000313" key="6">
    <source>
        <dbReference type="EMBL" id="QEE30606.1"/>
    </source>
</evidence>
<evidence type="ECO:0000313" key="7">
    <source>
        <dbReference type="Proteomes" id="UP000321820"/>
    </source>
</evidence>
<dbReference type="GO" id="GO:0000976">
    <property type="term" value="F:transcription cis-regulatory region binding"/>
    <property type="evidence" value="ECO:0007669"/>
    <property type="project" value="TreeGrafter"/>
</dbReference>
<dbReference type="InterPro" id="IPR036390">
    <property type="entry name" value="WH_DNA-bd_sf"/>
</dbReference>
<dbReference type="Gene3D" id="3.40.190.290">
    <property type="match status" value="1"/>
</dbReference>
<accession>A0A5B9EKK2</accession>
<proteinExistence type="inferred from homology"/>
<dbReference type="PRINTS" id="PR00039">
    <property type="entry name" value="HTHLYSR"/>
</dbReference>
<dbReference type="KEGG" id="talb:FTW19_23010"/>
<evidence type="ECO:0000256" key="2">
    <source>
        <dbReference type="ARBA" id="ARBA00023015"/>
    </source>
</evidence>
<dbReference type="SUPFAM" id="SSF46785">
    <property type="entry name" value="Winged helix' DNA-binding domain"/>
    <property type="match status" value="1"/>
</dbReference>
<evidence type="ECO:0000259" key="5">
    <source>
        <dbReference type="PROSITE" id="PS50931"/>
    </source>
</evidence>
<dbReference type="Pfam" id="PF00126">
    <property type="entry name" value="HTH_1"/>
    <property type="match status" value="1"/>
</dbReference>
<dbReference type="CDD" id="cd08420">
    <property type="entry name" value="PBP2_CysL_like"/>
    <property type="match status" value="1"/>
</dbReference>
<dbReference type="AlphaFoldDB" id="A0A5B9EKK2"/>
<dbReference type="PROSITE" id="PS50931">
    <property type="entry name" value="HTH_LYSR"/>
    <property type="match status" value="1"/>
</dbReference>
<dbReference type="InterPro" id="IPR000847">
    <property type="entry name" value="LysR_HTH_N"/>
</dbReference>
<dbReference type="PANTHER" id="PTHR30126">
    <property type="entry name" value="HTH-TYPE TRANSCRIPTIONAL REGULATOR"/>
    <property type="match status" value="1"/>
</dbReference>
<dbReference type="InterPro" id="IPR005119">
    <property type="entry name" value="LysR_subst-bd"/>
</dbReference>
<dbReference type="InterPro" id="IPR036388">
    <property type="entry name" value="WH-like_DNA-bd_sf"/>
</dbReference>
<organism evidence="6 7">
    <name type="scientific">Terriglobus albidus</name>
    <dbReference type="NCBI Taxonomy" id="1592106"/>
    <lineage>
        <taxon>Bacteria</taxon>
        <taxon>Pseudomonadati</taxon>
        <taxon>Acidobacteriota</taxon>
        <taxon>Terriglobia</taxon>
        <taxon>Terriglobales</taxon>
        <taxon>Acidobacteriaceae</taxon>
        <taxon>Terriglobus</taxon>
    </lineage>
</organism>
<dbReference type="Proteomes" id="UP000321820">
    <property type="component" value="Chromosome"/>
</dbReference>
<dbReference type="RefSeq" id="WP_147649917.1">
    <property type="nucleotide sequence ID" value="NZ_CP042806.1"/>
</dbReference>
<dbReference type="FunFam" id="1.10.10.10:FF:000001">
    <property type="entry name" value="LysR family transcriptional regulator"/>
    <property type="match status" value="1"/>
</dbReference>
<comment type="similarity">
    <text evidence="1">Belongs to the LysR transcriptional regulatory family.</text>
</comment>
<evidence type="ECO:0000256" key="3">
    <source>
        <dbReference type="ARBA" id="ARBA00023125"/>
    </source>
</evidence>
<gene>
    <name evidence="6" type="ORF">FTW19_23010</name>
</gene>
<keyword evidence="2" id="KW-0805">Transcription regulation</keyword>
<keyword evidence="7" id="KW-1185">Reference proteome</keyword>
<dbReference type="GO" id="GO:0003700">
    <property type="term" value="F:DNA-binding transcription factor activity"/>
    <property type="evidence" value="ECO:0007669"/>
    <property type="project" value="InterPro"/>
</dbReference>
<evidence type="ECO:0000256" key="4">
    <source>
        <dbReference type="ARBA" id="ARBA00023163"/>
    </source>
</evidence>
<keyword evidence="4" id="KW-0804">Transcription</keyword>